<organism evidence="2 3">
    <name type="scientific">Brachyspira aalborgi</name>
    <dbReference type="NCBI Taxonomy" id="29522"/>
    <lineage>
        <taxon>Bacteria</taxon>
        <taxon>Pseudomonadati</taxon>
        <taxon>Spirochaetota</taxon>
        <taxon>Spirochaetia</taxon>
        <taxon>Brachyspirales</taxon>
        <taxon>Brachyspiraceae</taxon>
        <taxon>Brachyspira</taxon>
    </lineage>
</organism>
<protein>
    <recommendedName>
        <fullName evidence="4">Lipocalin-like domain-containing protein</fullName>
    </recommendedName>
</protein>
<dbReference type="AlphaFoldDB" id="A0A5C8EPW4"/>
<evidence type="ECO:0000256" key="1">
    <source>
        <dbReference type="SAM" id="SignalP"/>
    </source>
</evidence>
<feature type="chain" id="PRO_5023100011" description="Lipocalin-like domain-containing protein" evidence="1">
    <location>
        <begin position="27"/>
        <end position="151"/>
    </location>
</feature>
<reference evidence="2 3" key="1">
    <citation type="journal article" date="1992" name="Lakartidningen">
        <title>[Penicillin V and not amoxicillin is the first choice preparation in acute otitis].</title>
        <authorList>
            <person name="Kamme C."/>
            <person name="Lundgren K."/>
            <person name="Prellner K."/>
        </authorList>
    </citation>
    <scope>NUCLEOTIDE SEQUENCE [LARGE SCALE GENOMIC DNA]</scope>
    <source>
        <strain evidence="2 3">PC3997IV</strain>
    </source>
</reference>
<keyword evidence="1" id="KW-0732">Signal</keyword>
<comment type="caution">
    <text evidence="2">The sequence shown here is derived from an EMBL/GenBank/DDBJ whole genome shotgun (WGS) entry which is preliminary data.</text>
</comment>
<name>A0A5C8EPW4_9SPIR</name>
<proteinExistence type="predicted"/>
<evidence type="ECO:0000313" key="3">
    <source>
        <dbReference type="Proteomes" id="UP000325002"/>
    </source>
</evidence>
<accession>A0A5C8EPW4</accession>
<dbReference type="Proteomes" id="UP000325002">
    <property type="component" value="Unassembled WGS sequence"/>
</dbReference>
<evidence type="ECO:0008006" key="4">
    <source>
        <dbReference type="Google" id="ProtNLM"/>
    </source>
</evidence>
<dbReference type="EMBL" id="SAYD01000012">
    <property type="protein sequence ID" value="TXJ39905.1"/>
    <property type="molecule type" value="Genomic_DNA"/>
</dbReference>
<dbReference type="PROSITE" id="PS51257">
    <property type="entry name" value="PROKAR_LIPOPROTEIN"/>
    <property type="match status" value="1"/>
</dbReference>
<evidence type="ECO:0000313" key="2">
    <source>
        <dbReference type="EMBL" id="TXJ39905.1"/>
    </source>
</evidence>
<dbReference type="RefSeq" id="WP_147778189.1">
    <property type="nucleotide sequence ID" value="NZ_SAYD01000012.1"/>
</dbReference>
<sequence length="151" mass="16554">MHNFKKLFTYMVVGALVMALSISCKSNEDPSSNWITHSNHPTAGTYKGDKASVVATVTISGGACNIKGTALSDSNQPLQYDITITKWLKHKDADHSRYILGDPQAGGQGEATINSPSNPTSFSVDYYDDGRILVIFAVDNIGYYTYYMTRQ</sequence>
<gene>
    <name evidence="2" type="ORF">EPJ81_03250</name>
</gene>
<feature type="signal peptide" evidence="1">
    <location>
        <begin position="1"/>
        <end position="26"/>
    </location>
</feature>